<dbReference type="AlphaFoldDB" id="A0A833NXB4"/>
<reference evidence="1 2" key="1">
    <citation type="submission" date="2019-12" db="EMBL/GenBank/DDBJ databases">
        <authorList>
            <person name="Wolfe R."/>
            <person name="Danczak R."/>
            <person name="Wilkins M."/>
        </authorList>
    </citation>
    <scope>NUCLEOTIDE SEQUENCE [LARGE SCALE GENOMIC DNA]</scope>
    <source>
        <strain evidence="1">X2_MaxBin.013</strain>
    </source>
</reference>
<sequence length="201" mass="23011">MAKRYDDVRRKRQKKSSIIVRDDKGDFASTKTDNDIESHLKKHRSIILKAAQEQKIDPFLLGAILIDEYCRMGWDDWLDWLGALNIKNTSVGIAQIKLSTAREIILKQYYNPAPGKITAKSPSLQIWFYLYQPGHSIQFSAAAIRISIDFWRAKKVDISKLNKVLAYLYSAGYAKNIKGATTKRCVQISTEFYQMAKSILS</sequence>
<proteinExistence type="predicted"/>
<gene>
    <name evidence="1" type="ORF">FD145_615</name>
</gene>
<protein>
    <recommendedName>
        <fullName evidence="3">Transglycosylase SLT domain-containing protein</fullName>
    </recommendedName>
</protein>
<evidence type="ECO:0008006" key="3">
    <source>
        <dbReference type="Google" id="ProtNLM"/>
    </source>
</evidence>
<organism evidence="1 2">
    <name type="scientific">Candidatus Saganbacteria bacterium</name>
    <dbReference type="NCBI Taxonomy" id="2575572"/>
    <lineage>
        <taxon>Bacteria</taxon>
        <taxon>Bacillati</taxon>
        <taxon>Saganbacteria</taxon>
    </lineage>
</organism>
<name>A0A833NXB4_UNCSA</name>
<comment type="caution">
    <text evidence="1">The sequence shown here is derived from an EMBL/GenBank/DDBJ whole genome shotgun (WGS) entry which is preliminary data.</text>
</comment>
<accession>A0A833NXB4</accession>
<dbReference type="Proteomes" id="UP000488506">
    <property type="component" value="Unassembled WGS sequence"/>
</dbReference>
<dbReference type="EMBL" id="WPAF01000007">
    <property type="protein sequence ID" value="KAF0134597.1"/>
    <property type="molecule type" value="Genomic_DNA"/>
</dbReference>
<evidence type="ECO:0000313" key="2">
    <source>
        <dbReference type="Proteomes" id="UP000488506"/>
    </source>
</evidence>
<evidence type="ECO:0000313" key="1">
    <source>
        <dbReference type="EMBL" id="KAF0134597.1"/>
    </source>
</evidence>